<comment type="caution">
    <text evidence="1">The sequence shown here is derived from an EMBL/GenBank/DDBJ whole genome shotgun (WGS) entry which is preliminary data.</text>
</comment>
<reference evidence="2" key="1">
    <citation type="submission" date="2017-01" db="EMBL/GenBank/DDBJ databases">
        <authorList>
            <person name="Wang Y."/>
            <person name="White M."/>
            <person name="Kvist S."/>
            <person name="Moncalvo J.-M."/>
        </authorList>
    </citation>
    <scope>NUCLEOTIDE SEQUENCE [LARGE SCALE GENOMIC DNA]</scope>
    <source>
        <strain evidence="2">COL-18-3</strain>
    </source>
</reference>
<dbReference type="Gene3D" id="3.40.50.150">
    <property type="entry name" value="Vaccinia Virus protein VP39"/>
    <property type="match status" value="1"/>
</dbReference>
<proteinExistence type="predicted"/>
<evidence type="ECO:0000313" key="1">
    <source>
        <dbReference type="EMBL" id="OMH85400.1"/>
    </source>
</evidence>
<dbReference type="SUPFAM" id="SSF53335">
    <property type="entry name" value="S-adenosyl-L-methionine-dependent methyltransferases"/>
    <property type="match status" value="1"/>
</dbReference>
<sequence>MFRKNQNYSTDKSVVITDFIPALLDKIKASLTDNIGCTFDASSTASISNSKICSCNCTVKVEKFDWFTLNKLALKTNSDSDIVVPPRANYLDVYGSEACEIEHNSNNNGVYQDFDLERYARSFDLIIAADVLYELEHAKIIPKVVKHLLVSKASPHANKAANDGLFVIVVPLRKTHKLEVEVFEQQMCAAGFELLKVFQCSLQQDLEEWADRIKESGNLDRVPFQKVLETEEKTQELYKCYFWANK</sequence>
<dbReference type="OrthoDB" id="443981at2759"/>
<dbReference type="InterPro" id="IPR029063">
    <property type="entry name" value="SAM-dependent_MTases_sf"/>
</dbReference>
<keyword evidence="2" id="KW-1185">Reference proteome</keyword>
<name>A0A1R1PWN6_ZANCU</name>
<organism evidence="1 2">
    <name type="scientific">Zancudomyces culisetae</name>
    <name type="common">Gut fungus</name>
    <name type="synonym">Smittium culisetae</name>
    <dbReference type="NCBI Taxonomy" id="1213189"/>
    <lineage>
        <taxon>Eukaryota</taxon>
        <taxon>Fungi</taxon>
        <taxon>Fungi incertae sedis</taxon>
        <taxon>Zoopagomycota</taxon>
        <taxon>Kickxellomycotina</taxon>
        <taxon>Harpellomycetes</taxon>
        <taxon>Harpellales</taxon>
        <taxon>Legeriomycetaceae</taxon>
        <taxon>Zancudomyces</taxon>
    </lineage>
</organism>
<dbReference type="Proteomes" id="UP000188320">
    <property type="component" value="Unassembled WGS sequence"/>
</dbReference>
<protein>
    <submittedName>
        <fullName evidence="1">Uncharacterized protein</fullName>
    </submittedName>
</protein>
<evidence type="ECO:0000313" key="2">
    <source>
        <dbReference type="Proteomes" id="UP000188320"/>
    </source>
</evidence>
<gene>
    <name evidence="1" type="ORF">AX774_g1051</name>
</gene>
<accession>A0A1R1PWN6</accession>
<dbReference type="EMBL" id="LSSK01000087">
    <property type="protein sequence ID" value="OMH85400.1"/>
    <property type="molecule type" value="Genomic_DNA"/>
</dbReference>
<dbReference type="AlphaFoldDB" id="A0A1R1PWN6"/>